<evidence type="ECO:0000256" key="2">
    <source>
        <dbReference type="SAM" id="Phobius"/>
    </source>
</evidence>
<keyword evidence="2" id="KW-1133">Transmembrane helix</keyword>
<dbReference type="Proteomes" id="UP001412067">
    <property type="component" value="Unassembled WGS sequence"/>
</dbReference>
<dbReference type="EMBL" id="JBBWWR010000015">
    <property type="protein sequence ID" value="KAK8949776.1"/>
    <property type="molecule type" value="Genomic_DNA"/>
</dbReference>
<proteinExistence type="predicted"/>
<reference evidence="3 4" key="1">
    <citation type="journal article" date="2022" name="Nat. Plants">
        <title>Genomes of leafy and leafless Platanthera orchids illuminate the evolution of mycoheterotrophy.</title>
        <authorList>
            <person name="Li M.H."/>
            <person name="Liu K.W."/>
            <person name="Li Z."/>
            <person name="Lu H.C."/>
            <person name="Ye Q.L."/>
            <person name="Zhang D."/>
            <person name="Wang J.Y."/>
            <person name="Li Y.F."/>
            <person name="Zhong Z.M."/>
            <person name="Liu X."/>
            <person name="Yu X."/>
            <person name="Liu D.K."/>
            <person name="Tu X.D."/>
            <person name="Liu B."/>
            <person name="Hao Y."/>
            <person name="Liao X.Y."/>
            <person name="Jiang Y.T."/>
            <person name="Sun W.H."/>
            <person name="Chen J."/>
            <person name="Chen Y.Q."/>
            <person name="Ai Y."/>
            <person name="Zhai J.W."/>
            <person name="Wu S.S."/>
            <person name="Zhou Z."/>
            <person name="Hsiao Y.Y."/>
            <person name="Wu W.L."/>
            <person name="Chen Y.Y."/>
            <person name="Lin Y.F."/>
            <person name="Hsu J.L."/>
            <person name="Li C.Y."/>
            <person name="Wang Z.W."/>
            <person name="Zhao X."/>
            <person name="Zhong W.Y."/>
            <person name="Ma X.K."/>
            <person name="Ma L."/>
            <person name="Huang J."/>
            <person name="Chen G.Z."/>
            <person name="Huang M.Z."/>
            <person name="Huang L."/>
            <person name="Peng D.H."/>
            <person name="Luo Y.B."/>
            <person name="Zou S.Q."/>
            <person name="Chen S.P."/>
            <person name="Lan S."/>
            <person name="Tsai W.C."/>
            <person name="Van de Peer Y."/>
            <person name="Liu Z.J."/>
        </authorList>
    </citation>
    <scope>NUCLEOTIDE SEQUENCE [LARGE SCALE GENOMIC DNA]</scope>
    <source>
        <strain evidence="3">Lor288</strain>
    </source>
</reference>
<keyword evidence="2" id="KW-0812">Transmembrane</keyword>
<feature type="compositionally biased region" description="Basic and acidic residues" evidence="1">
    <location>
        <begin position="45"/>
        <end position="54"/>
    </location>
</feature>
<feature type="region of interest" description="Disordered" evidence="1">
    <location>
        <begin position="40"/>
        <end position="62"/>
    </location>
</feature>
<feature type="transmembrane region" description="Helical" evidence="2">
    <location>
        <begin position="12"/>
        <end position="35"/>
    </location>
</feature>
<organism evidence="3 4">
    <name type="scientific">Platanthera guangdongensis</name>
    <dbReference type="NCBI Taxonomy" id="2320717"/>
    <lineage>
        <taxon>Eukaryota</taxon>
        <taxon>Viridiplantae</taxon>
        <taxon>Streptophyta</taxon>
        <taxon>Embryophyta</taxon>
        <taxon>Tracheophyta</taxon>
        <taxon>Spermatophyta</taxon>
        <taxon>Magnoliopsida</taxon>
        <taxon>Liliopsida</taxon>
        <taxon>Asparagales</taxon>
        <taxon>Orchidaceae</taxon>
        <taxon>Orchidoideae</taxon>
        <taxon>Orchideae</taxon>
        <taxon>Orchidinae</taxon>
        <taxon>Platanthera</taxon>
    </lineage>
</organism>
<evidence type="ECO:0000313" key="4">
    <source>
        <dbReference type="Proteomes" id="UP001412067"/>
    </source>
</evidence>
<evidence type="ECO:0000256" key="1">
    <source>
        <dbReference type="SAM" id="MobiDB-lite"/>
    </source>
</evidence>
<protein>
    <submittedName>
        <fullName evidence="3">Uncharacterized protein</fullName>
    </submittedName>
</protein>
<gene>
    <name evidence="3" type="ORF">KSP40_PGU000045</name>
</gene>
<accession>A0ABR2LSB2</accession>
<keyword evidence="4" id="KW-1185">Reference proteome</keyword>
<keyword evidence="2" id="KW-0472">Membrane</keyword>
<evidence type="ECO:0000313" key="3">
    <source>
        <dbReference type="EMBL" id="KAK8949776.1"/>
    </source>
</evidence>
<name>A0ABR2LSB2_9ASPA</name>
<sequence length="62" mass="6693">MAGHSLFEVDGGGEVIFCVIVMWLSIISMVIFSCIDHAPKHSGKKSSDQFHGDSADGSYLSF</sequence>
<comment type="caution">
    <text evidence="3">The sequence shown here is derived from an EMBL/GenBank/DDBJ whole genome shotgun (WGS) entry which is preliminary data.</text>
</comment>